<evidence type="ECO:0000313" key="2">
    <source>
        <dbReference type="EMBL" id="GIQ82165.1"/>
    </source>
</evidence>
<evidence type="ECO:0000256" key="1">
    <source>
        <dbReference type="SAM" id="MobiDB-lite"/>
    </source>
</evidence>
<sequence length="69" mass="7371">MAKPSFVAGAKGAKKASTQDGKVRKRGAAGGKTKHAIPSETNTTTARNHPDYPKRVTSVYVANERYTPL</sequence>
<dbReference type="EMBL" id="BDIP01000609">
    <property type="protein sequence ID" value="GIQ82165.1"/>
    <property type="molecule type" value="Genomic_DNA"/>
</dbReference>
<keyword evidence="3" id="KW-1185">Reference proteome</keyword>
<feature type="compositionally biased region" description="Basic residues" evidence="1">
    <location>
        <begin position="23"/>
        <end position="35"/>
    </location>
</feature>
<gene>
    <name evidence="2" type="ORF">KIPB_003251</name>
</gene>
<evidence type="ECO:0000313" key="3">
    <source>
        <dbReference type="Proteomes" id="UP000265618"/>
    </source>
</evidence>
<proteinExistence type="predicted"/>
<feature type="region of interest" description="Disordered" evidence="1">
    <location>
        <begin position="1"/>
        <end position="51"/>
    </location>
</feature>
<protein>
    <submittedName>
        <fullName evidence="2">Uncharacterized protein</fullName>
    </submittedName>
</protein>
<dbReference type="Proteomes" id="UP000265618">
    <property type="component" value="Unassembled WGS sequence"/>
</dbReference>
<organism evidence="2 3">
    <name type="scientific">Kipferlia bialata</name>
    <dbReference type="NCBI Taxonomy" id="797122"/>
    <lineage>
        <taxon>Eukaryota</taxon>
        <taxon>Metamonada</taxon>
        <taxon>Carpediemonas-like organisms</taxon>
        <taxon>Kipferlia</taxon>
    </lineage>
</organism>
<comment type="caution">
    <text evidence="2">The sequence shown here is derived from an EMBL/GenBank/DDBJ whole genome shotgun (WGS) entry which is preliminary data.</text>
</comment>
<name>A0A9K3CU63_9EUKA</name>
<accession>A0A9K3CU63</accession>
<dbReference type="AlphaFoldDB" id="A0A9K3CU63"/>
<reference evidence="2 3" key="1">
    <citation type="journal article" date="2018" name="PLoS ONE">
        <title>The draft genome of Kipferlia bialata reveals reductive genome evolution in fornicate parasites.</title>
        <authorList>
            <person name="Tanifuji G."/>
            <person name="Takabayashi S."/>
            <person name="Kume K."/>
            <person name="Takagi M."/>
            <person name="Nakayama T."/>
            <person name="Kamikawa R."/>
            <person name="Inagaki Y."/>
            <person name="Hashimoto T."/>
        </authorList>
    </citation>
    <scope>NUCLEOTIDE SEQUENCE [LARGE SCALE GENOMIC DNA]</scope>
    <source>
        <strain evidence="2">NY0173</strain>
    </source>
</reference>